<dbReference type="InterPro" id="IPR025857">
    <property type="entry name" value="MacB_PCD"/>
</dbReference>
<dbReference type="AlphaFoldDB" id="A0A3D9L2K0"/>
<comment type="subcellular location">
    <subcellularLocation>
        <location evidence="1">Cell membrane</location>
        <topology evidence="1">Multi-pass membrane protein</topology>
    </subcellularLocation>
</comment>
<dbReference type="InterPro" id="IPR003838">
    <property type="entry name" value="ABC3_permease_C"/>
</dbReference>
<evidence type="ECO:0000259" key="7">
    <source>
        <dbReference type="Pfam" id="PF02687"/>
    </source>
</evidence>
<feature type="transmembrane region" description="Helical" evidence="6">
    <location>
        <begin position="667"/>
        <end position="690"/>
    </location>
</feature>
<keyword evidence="4 6" id="KW-1133">Transmembrane helix</keyword>
<keyword evidence="3 6" id="KW-0812">Transmembrane</keyword>
<feature type="domain" description="MacB-like periplasmic core" evidence="8">
    <location>
        <begin position="423"/>
        <end position="621"/>
    </location>
</feature>
<feature type="transmembrane region" description="Helical" evidence="6">
    <location>
        <begin position="336"/>
        <end position="357"/>
    </location>
</feature>
<dbReference type="PANTHER" id="PTHR30572:SF18">
    <property type="entry name" value="ABC-TYPE MACROLIDE FAMILY EXPORT SYSTEM PERMEASE COMPONENT 2"/>
    <property type="match status" value="1"/>
</dbReference>
<keyword evidence="2" id="KW-1003">Cell membrane</keyword>
<feature type="domain" description="MacB-like periplasmic core" evidence="8">
    <location>
        <begin position="21"/>
        <end position="235"/>
    </location>
</feature>
<keyword evidence="10" id="KW-1185">Reference proteome</keyword>
<dbReference type="Pfam" id="PF12704">
    <property type="entry name" value="MacB_PCD"/>
    <property type="match status" value="2"/>
</dbReference>
<dbReference type="GO" id="GO:0022857">
    <property type="term" value="F:transmembrane transporter activity"/>
    <property type="evidence" value="ECO:0007669"/>
    <property type="project" value="TreeGrafter"/>
</dbReference>
<feature type="transmembrane region" description="Helical" evidence="6">
    <location>
        <begin position="20"/>
        <end position="41"/>
    </location>
</feature>
<dbReference type="RefSeq" id="WP_115868946.1">
    <property type="nucleotide sequence ID" value="NZ_QREG01000014.1"/>
</dbReference>
<feature type="transmembrane region" description="Helical" evidence="6">
    <location>
        <begin position="377"/>
        <end position="398"/>
    </location>
</feature>
<proteinExistence type="predicted"/>
<name>A0A3D9L2K0_MARFU</name>
<reference evidence="9 10" key="1">
    <citation type="submission" date="2018-07" db="EMBL/GenBank/DDBJ databases">
        <title>Genomic Encyclopedia of Type Strains, Phase IV (KMG-IV): sequencing the most valuable type-strain genomes for metagenomic binning, comparative biology and taxonomic classification.</title>
        <authorList>
            <person name="Goeker M."/>
        </authorList>
    </citation>
    <scope>NUCLEOTIDE SEQUENCE [LARGE SCALE GENOMIC DNA]</scope>
    <source>
        <strain evidence="9 10">DSM 4134</strain>
    </source>
</reference>
<gene>
    <name evidence="9" type="ORF">C7460_114123</name>
</gene>
<dbReference type="Proteomes" id="UP000256779">
    <property type="component" value="Unassembled WGS sequence"/>
</dbReference>
<organism evidence="9 10">
    <name type="scientific">Marinoscillum furvescens DSM 4134</name>
    <dbReference type="NCBI Taxonomy" id="1122208"/>
    <lineage>
        <taxon>Bacteria</taxon>
        <taxon>Pseudomonadati</taxon>
        <taxon>Bacteroidota</taxon>
        <taxon>Cytophagia</taxon>
        <taxon>Cytophagales</taxon>
        <taxon>Reichenbachiellaceae</taxon>
        <taxon>Marinoscillum</taxon>
    </lineage>
</organism>
<keyword evidence="5 6" id="KW-0472">Membrane</keyword>
<protein>
    <submittedName>
        <fullName evidence="9">Putative ABC transport system permease protein</fullName>
    </submittedName>
</protein>
<dbReference type="PANTHER" id="PTHR30572">
    <property type="entry name" value="MEMBRANE COMPONENT OF TRANSPORTER-RELATED"/>
    <property type="match status" value="1"/>
</dbReference>
<sequence length="790" mass="88219">MLTNYLKITIRQFQRQPGYAALNILGLTLGIASSLLIILYLHHETSFDQQHTKANRIFRISSDITEPDNAFRWAVTQMPLGRKVAEDFAEVENYVRFIPNGRTHLVKADNRFIEEKIYLVDSTVFSVFDFQLLAGDEGSALDNPSSIVLSESLAKKIFGDQNPVGQLLQSDGESVEVTGVYADPPVTSHIRPRAMISASTADRSQSQNWGGFGIYTYILLHTPEAADAVQQKLNTIIDEFVAVIFDQFGIKVRYELINLRNIHLHSTFEGEPEAIGSMKYIYIFLAVALFLVMIASINYMNLATARSMKRALEVGIRKVMGAQRSTLIRQFITESILLTLAALVLSIGLLLVLVPWLNDTLQTHLSLANLFSLELLSALLIILLITGVASGSYPAFYLSGFRPAAVLKGKGGKAGNKKLRSTLVALQFAISIFMLIGTLIIYDQMNYLRNKDMGFDKDRVIRLVQDNPDNRDKWPVLKQKLLQHPEIKSAATASTSPGRGFGKNVMSVETNTGIMEEYGVDAYAIDYDYFTALSIPIVAGRNISPKFPSDTATAVLVNESMVSRMGWENPIGKKFQFDQDSTVFHKVIGVVKDFHQRSLYDPIEALLFIPSVNNSNILVKISGSTSDGLTAIRQAWESTFPNTPFEYSFLDQDFMEAYETDQLRGRLFLGFSIMMILISILGLLGLASFTAEQRTKEISIRKVLGATSRGLVSLLVRDFIVLVLIGALPAFVLAYFFMNEWLASFEYHVELNFLLFILVLLIIGTITMFTIGYYALRAANTNPADQLKYE</sequence>
<accession>A0A3D9L2K0</accession>
<dbReference type="OrthoDB" id="5933722at2"/>
<evidence type="ECO:0000256" key="4">
    <source>
        <dbReference type="ARBA" id="ARBA00022989"/>
    </source>
</evidence>
<feature type="domain" description="ABC3 transporter permease C-terminal" evidence="7">
    <location>
        <begin position="671"/>
        <end position="783"/>
    </location>
</feature>
<evidence type="ECO:0000313" key="10">
    <source>
        <dbReference type="Proteomes" id="UP000256779"/>
    </source>
</evidence>
<comment type="caution">
    <text evidence="9">The sequence shown here is derived from an EMBL/GenBank/DDBJ whole genome shotgun (WGS) entry which is preliminary data.</text>
</comment>
<evidence type="ECO:0000259" key="8">
    <source>
        <dbReference type="Pfam" id="PF12704"/>
    </source>
</evidence>
<evidence type="ECO:0000256" key="6">
    <source>
        <dbReference type="SAM" id="Phobius"/>
    </source>
</evidence>
<evidence type="ECO:0000256" key="3">
    <source>
        <dbReference type="ARBA" id="ARBA00022692"/>
    </source>
</evidence>
<feature type="transmembrane region" description="Helical" evidence="6">
    <location>
        <begin position="753"/>
        <end position="776"/>
    </location>
</feature>
<evidence type="ECO:0000256" key="2">
    <source>
        <dbReference type="ARBA" id="ARBA00022475"/>
    </source>
</evidence>
<evidence type="ECO:0000256" key="1">
    <source>
        <dbReference type="ARBA" id="ARBA00004651"/>
    </source>
</evidence>
<feature type="transmembrane region" description="Helical" evidence="6">
    <location>
        <begin position="711"/>
        <end position="738"/>
    </location>
</feature>
<dbReference type="Pfam" id="PF02687">
    <property type="entry name" value="FtsX"/>
    <property type="match status" value="2"/>
</dbReference>
<feature type="transmembrane region" description="Helical" evidence="6">
    <location>
        <begin position="419"/>
        <end position="442"/>
    </location>
</feature>
<dbReference type="InterPro" id="IPR050250">
    <property type="entry name" value="Macrolide_Exporter_MacB"/>
</dbReference>
<dbReference type="GO" id="GO:0005886">
    <property type="term" value="C:plasma membrane"/>
    <property type="evidence" value="ECO:0007669"/>
    <property type="project" value="UniProtKB-SubCell"/>
</dbReference>
<evidence type="ECO:0000313" key="9">
    <source>
        <dbReference type="EMBL" id="RED96665.1"/>
    </source>
</evidence>
<dbReference type="EMBL" id="QREG01000014">
    <property type="protein sequence ID" value="RED96665.1"/>
    <property type="molecule type" value="Genomic_DNA"/>
</dbReference>
<evidence type="ECO:0000256" key="5">
    <source>
        <dbReference type="ARBA" id="ARBA00023136"/>
    </source>
</evidence>
<feature type="transmembrane region" description="Helical" evidence="6">
    <location>
        <begin position="280"/>
        <end position="300"/>
    </location>
</feature>
<feature type="domain" description="ABC3 transporter permease C-terminal" evidence="7">
    <location>
        <begin position="286"/>
        <end position="398"/>
    </location>
</feature>